<keyword evidence="4" id="KW-1185">Reference proteome</keyword>
<gene>
    <name evidence="3" type="ORF">QCA50_011681</name>
</gene>
<accession>A0AAW0FW76</accession>
<feature type="coiled-coil region" evidence="1">
    <location>
        <begin position="437"/>
        <end position="464"/>
    </location>
</feature>
<organism evidence="3 4">
    <name type="scientific">Cerrena zonata</name>
    <dbReference type="NCBI Taxonomy" id="2478898"/>
    <lineage>
        <taxon>Eukaryota</taxon>
        <taxon>Fungi</taxon>
        <taxon>Dikarya</taxon>
        <taxon>Basidiomycota</taxon>
        <taxon>Agaricomycotina</taxon>
        <taxon>Agaricomycetes</taxon>
        <taxon>Polyporales</taxon>
        <taxon>Cerrenaceae</taxon>
        <taxon>Cerrena</taxon>
    </lineage>
</organism>
<evidence type="ECO:0000313" key="4">
    <source>
        <dbReference type="Proteomes" id="UP001385951"/>
    </source>
</evidence>
<proteinExistence type="predicted"/>
<dbReference type="EMBL" id="JASBNA010000021">
    <property type="protein sequence ID" value="KAK7685318.1"/>
    <property type="molecule type" value="Genomic_DNA"/>
</dbReference>
<keyword evidence="1" id="KW-0175">Coiled coil</keyword>
<protein>
    <submittedName>
        <fullName evidence="3">Uncharacterized protein</fullName>
    </submittedName>
</protein>
<evidence type="ECO:0000256" key="2">
    <source>
        <dbReference type="SAM" id="MobiDB-lite"/>
    </source>
</evidence>
<sequence length="476" mass="51833">MSIIPLHVRGEGSVPRRINYCSICTDPITREKVPLKGHKCPYADMKGKRRMAIIDRNPKRARLAPSSEVLTVPDIGSSHATATMLQQVPMAYEGSDVAPAVSTTDSVIPSFSGNLSLDDILRFYDTPFGSLSPVSDTPPASSSPLLETLQANDDTPIFNTLPNDNAPIFDSPPNEISTTAYIIPNDITPISDVTSNDFALASDLLPDSFTLALDTFSNNLTSDSLLTSIPLISDTLPNDSSHRVATSLPEEWDFQFPSDDVVVDVEAVEALLGGIGSGRSAEDVAEPSVDTCDRMELDRDALPLSDSSSSEDSDSEVTSSKKSKQKAKPEYLTNEGACTRCHSKQAISLRKKLEILGVKTGSYIFCYISRPETVTNRNGTTTLVCTPAMANMFAAEGHPEYPQEFHKRVIEYEESRRSDQKAVVELNAKILAQQTALQSAEEICIQAEEALQRANVEIARLRAQFAHPNQNMTTST</sequence>
<dbReference type="Proteomes" id="UP001385951">
    <property type="component" value="Unassembled WGS sequence"/>
</dbReference>
<dbReference type="AlphaFoldDB" id="A0AAW0FW76"/>
<feature type="region of interest" description="Disordered" evidence="2">
    <location>
        <begin position="301"/>
        <end position="329"/>
    </location>
</feature>
<comment type="caution">
    <text evidence="3">The sequence shown here is derived from an EMBL/GenBank/DDBJ whole genome shotgun (WGS) entry which is preliminary data.</text>
</comment>
<evidence type="ECO:0000313" key="3">
    <source>
        <dbReference type="EMBL" id="KAK7685318.1"/>
    </source>
</evidence>
<evidence type="ECO:0000256" key="1">
    <source>
        <dbReference type="SAM" id="Coils"/>
    </source>
</evidence>
<reference evidence="3 4" key="1">
    <citation type="submission" date="2022-09" db="EMBL/GenBank/DDBJ databases">
        <authorList>
            <person name="Palmer J.M."/>
        </authorList>
    </citation>
    <scope>NUCLEOTIDE SEQUENCE [LARGE SCALE GENOMIC DNA]</scope>
    <source>
        <strain evidence="3 4">DSM 7382</strain>
    </source>
</reference>
<name>A0AAW0FW76_9APHY</name>